<feature type="domain" description="OmpA-like" evidence="12">
    <location>
        <begin position="236"/>
        <end position="354"/>
    </location>
</feature>
<dbReference type="AlphaFoldDB" id="A0A552X1T3"/>
<name>A0A552X1T3_9GAMM</name>
<keyword evidence="8" id="KW-0998">Cell outer membrane</keyword>
<reference evidence="13 14" key="1">
    <citation type="submission" date="2019-07" db="EMBL/GenBank/DDBJ databases">
        <authorList>
            <person name="Yang M."/>
            <person name="Zhao D."/>
            <person name="Xiang H."/>
        </authorList>
    </citation>
    <scope>NUCLEOTIDE SEQUENCE [LARGE SCALE GENOMIC DNA]</scope>
    <source>
        <strain evidence="13 14">IM1326</strain>
    </source>
</reference>
<protein>
    <submittedName>
        <fullName evidence="13">OmpA family protein</fullName>
    </submittedName>
</protein>
<evidence type="ECO:0000256" key="7">
    <source>
        <dbReference type="ARBA" id="ARBA00023136"/>
    </source>
</evidence>
<dbReference type="PROSITE" id="PS51123">
    <property type="entry name" value="OMPA_2"/>
    <property type="match status" value="1"/>
</dbReference>
<dbReference type="OrthoDB" id="9805832at2"/>
<dbReference type="SUPFAM" id="SSF103088">
    <property type="entry name" value="OmpA-like"/>
    <property type="match status" value="1"/>
</dbReference>
<evidence type="ECO:0000256" key="4">
    <source>
        <dbReference type="ARBA" id="ARBA00022692"/>
    </source>
</evidence>
<dbReference type="PRINTS" id="PR01021">
    <property type="entry name" value="OMPADOMAIN"/>
</dbReference>
<dbReference type="InterPro" id="IPR006664">
    <property type="entry name" value="OMP_bac"/>
</dbReference>
<feature type="signal peptide" evidence="11">
    <location>
        <begin position="1"/>
        <end position="23"/>
    </location>
</feature>
<dbReference type="EMBL" id="VJWL01000002">
    <property type="protein sequence ID" value="TRW48849.1"/>
    <property type="molecule type" value="Genomic_DNA"/>
</dbReference>
<keyword evidence="4" id="KW-0812">Transmembrane</keyword>
<dbReference type="PANTHER" id="PTHR30329">
    <property type="entry name" value="STATOR ELEMENT OF FLAGELLAR MOTOR COMPLEX"/>
    <property type="match status" value="1"/>
</dbReference>
<sequence length="360" mass="40157">MKKIVGIAIPALAGLMLAAPALAENYSGTHDLAVGVRLSTVKFDSDRIHVNNGTPFNLDSSFNTPQPGLEFSVPLTNRISIRSFIDYVEASVDGASSTSYGRLFGTDVLFHPHQNFYLGLGLGQAKVQFHRDRVFRGTLGYARDINERWFWRAEYALQTSSDFNDHQIVGAVNYRIGNSGPLLTNWRTRDDAPPVVEDDPIDRTTDSDGDGVPDYRDECPNTPRGHVVDERGCTVYTTSQVTQELRVGFAFDSARVTTDYRGDIRRLADFMKEHSDTEVTLHGHTDLIGTAEYNQGLSERRARAVADILVNEHGINRSRIRTVGHGMSQPVVNEISIPANQRNRRTEARLSVEIRVPQTR</sequence>
<evidence type="ECO:0000259" key="12">
    <source>
        <dbReference type="PROSITE" id="PS51123"/>
    </source>
</evidence>
<evidence type="ECO:0000313" key="14">
    <source>
        <dbReference type="Proteomes" id="UP000320359"/>
    </source>
</evidence>
<dbReference type="RefSeq" id="WP_143235835.1">
    <property type="nucleotide sequence ID" value="NZ_VJWL01000002.1"/>
</dbReference>
<keyword evidence="7 9" id="KW-0472">Membrane</keyword>
<evidence type="ECO:0000256" key="2">
    <source>
        <dbReference type="ARBA" id="ARBA00022448"/>
    </source>
</evidence>
<evidence type="ECO:0000256" key="6">
    <source>
        <dbReference type="ARBA" id="ARBA00023114"/>
    </source>
</evidence>
<evidence type="ECO:0000256" key="1">
    <source>
        <dbReference type="ARBA" id="ARBA00004571"/>
    </source>
</evidence>
<dbReference type="GO" id="GO:0046930">
    <property type="term" value="C:pore complex"/>
    <property type="evidence" value="ECO:0007669"/>
    <property type="project" value="UniProtKB-KW"/>
</dbReference>
<proteinExistence type="predicted"/>
<keyword evidence="3" id="KW-1134">Transmembrane beta strand</keyword>
<feature type="chain" id="PRO_5021699285" evidence="11">
    <location>
        <begin position="24"/>
        <end position="360"/>
    </location>
</feature>
<dbReference type="GO" id="GO:0006811">
    <property type="term" value="P:monoatomic ion transport"/>
    <property type="evidence" value="ECO:0007669"/>
    <property type="project" value="UniProtKB-KW"/>
</dbReference>
<dbReference type="PANTHER" id="PTHR30329:SF21">
    <property type="entry name" value="LIPOPROTEIN YIAD-RELATED"/>
    <property type="match status" value="1"/>
</dbReference>
<dbReference type="PROSITE" id="PS01068">
    <property type="entry name" value="OMPA_1"/>
    <property type="match status" value="1"/>
</dbReference>
<dbReference type="CDD" id="cd07185">
    <property type="entry name" value="OmpA_C-like"/>
    <property type="match status" value="1"/>
</dbReference>
<accession>A0A552X1T3</accession>
<keyword evidence="5" id="KW-0406">Ion transport</keyword>
<evidence type="ECO:0000256" key="11">
    <source>
        <dbReference type="SAM" id="SignalP"/>
    </source>
</evidence>
<keyword evidence="2" id="KW-0813">Transport</keyword>
<dbReference type="InterPro" id="IPR036737">
    <property type="entry name" value="OmpA-like_sf"/>
</dbReference>
<dbReference type="SUPFAM" id="SSF56925">
    <property type="entry name" value="OMPA-like"/>
    <property type="match status" value="1"/>
</dbReference>
<dbReference type="Pfam" id="PF00691">
    <property type="entry name" value="OmpA"/>
    <property type="match status" value="1"/>
</dbReference>
<dbReference type="GO" id="GO:0015288">
    <property type="term" value="F:porin activity"/>
    <property type="evidence" value="ECO:0007669"/>
    <property type="project" value="UniProtKB-KW"/>
</dbReference>
<dbReference type="GO" id="GO:0009279">
    <property type="term" value="C:cell outer membrane"/>
    <property type="evidence" value="ECO:0007669"/>
    <property type="project" value="UniProtKB-SubCell"/>
</dbReference>
<evidence type="ECO:0000256" key="3">
    <source>
        <dbReference type="ARBA" id="ARBA00022452"/>
    </source>
</evidence>
<evidence type="ECO:0000256" key="10">
    <source>
        <dbReference type="SAM" id="MobiDB-lite"/>
    </source>
</evidence>
<keyword evidence="14" id="KW-1185">Reference proteome</keyword>
<dbReference type="InterPro" id="IPR006665">
    <property type="entry name" value="OmpA-like"/>
</dbReference>
<dbReference type="InterPro" id="IPR006690">
    <property type="entry name" value="OMPA-like_CS"/>
</dbReference>
<keyword evidence="6" id="KW-0626">Porin</keyword>
<gene>
    <name evidence="13" type="ORF">FM042_07655</name>
</gene>
<dbReference type="InterPro" id="IPR050330">
    <property type="entry name" value="Bact_OuterMem_StrucFunc"/>
</dbReference>
<organism evidence="13 14">
    <name type="scientific">Aliidiomarina halalkaliphila</name>
    <dbReference type="NCBI Taxonomy" id="2593535"/>
    <lineage>
        <taxon>Bacteria</taxon>
        <taxon>Pseudomonadati</taxon>
        <taxon>Pseudomonadota</taxon>
        <taxon>Gammaproteobacteria</taxon>
        <taxon>Alteromonadales</taxon>
        <taxon>Idiomarinaceae</taxon>
        <taxon>Aliidiomarina</taxon>
    </lineage>
</organism>
<evidence type="ECO:0000256" key="5">
    <source>
        <dbReference type="ARBA" id="ARBA00023065"/>
    </source>
</evidence>
<dbReference type="Gene3D" id="3.30.1330.60">
    <property type="entry name" value="OmpA-like domain"/>
    <property type="match status" value="1"/>
</dbReference>
<comment type="caution">
    <text evidence="13">The sequence shown here is derived from an EMBL/GenBank/DDBJ whole genome shotgun (WGS) entry which is preliminary data.</text>
</comment>
<keyword evidence="11" id="KW-0732">Signal</keyword>
<evidence type="ECO:0000256" key="9">
    <source>
        <dbReference type="PROSITE-ProRule" id="PRU00473"/>
    </source>
</evidence>
<evidence type="ECO:0000256" key="8">
    <source>
        <dbReference type="ARBA" id="ARBA00023237"/>
    </source>
</evidence>
<dbReference type="Gene3D" id="2.40.160.20">
    <property type="match status" value="1"/>
</dbReference>
<dbReference type="Proteomes" id="UP000320359">
    <property type="component" value="Unassembled WGS sequence"/>
</dbReference>
<comment type="subcellular location">
    <subcellularLocation>
        <location evidence="1">Cell outer membrane</location>
        <topology evidence="1">Multi-pass membrane protein</topology>
    </subcellularLocation>
</comment>
<evidence type="ECO:0000313" key="13">
    <source>
        <dbReference type="EMBL" id="TRW48849.1"/>
    </source>
</evidence>
<feature type="region of interest" description="Disordered" evidence="10">
    <location>
        <begin position="187"/>
        <end position="214"/>
    </location>
</feature>
<dbReference type="InterPro" id="IPR011250">
    <property type="entry name" value="OMP/PagP_B-barrel"/>
</dbReference>